<dbReference type="EMBL" id="CP003639">
    <property type="protein sequence ID" value="AFM40206.1"/>
    <property type="molecule type" value="Genomic_DNA"/>
</dbReference>
<proteinExistence type="predicted"/>
<reference evidence="6 7" key="1">
    <citation type="journal article" date="2012" name="J. Bacteriol.">
        <title>Complete genome sequences of Desulfosporosinus orientis DSM765T, Desulfosporosinus youngiae DSM17734T, Desulfosporosinus meridiei DSM13257T, and Desulfosporosinus acidiphilus DSM22704T.</title>
        <authorList>
            <person name="Pester M."/>
            <person name="Brambilla E."/>
            <person name="Alazard D."/>
            <person name="Rattei T."/>
            <person name="Weinmaier T."/>
            <person name="Han J."/>
            <person name="Lucas S."/>
            <person name="Lapidus A."/>
            <person name="Cheng J.F."/>
            <person name="Goodwin L."/>
            <person name="Pitluck S."/>
            <person name="Peters L."/>
            <person name="Ovchinnikova G."/>
            <person name="Teshima H."/>
            <person name="Detter J.C."/>
            <person name="Han C.S."/>
            <person name="Tapia R."/>
            <person name="Land M.L."/>
            <person name="Hauser L."/>
            <person name="Kyrpides N.C."/>
            <person name="Ivanova N.N."/>
            <person name="Pagani I."/>
            <person name="Huntmann M."/>
            <person name="Wei C.L."/>
            <person name="Davenport K.W."/>
            <person name="Daligault H."/>
            <person name="Chain P.S."/>
            <person name="Chen A."/>
            <person name="Mavromatis K."/>
            <person name="Markowitz V."/>
            <person name="Szeto E."/>
            <person name="Mikhailova N."/>
            <person name="Pati A."/>
            <person name="Wagner M."/>
            <person name="Woyke T."/>
            <person name="Ollivier B."/>
            <person name="Klenk H.P."/>
            <person name="Spring S."/>
            <person name="Loy A."/>
        </authorList>
    </citation>
    <scope>NUCLEOTIDE SEQUENCE [LARGE SCALE GENOMIC DNA]</scope>
    <source>
        <strain evidence="7">DSM 22704 / JCM 16185 / SJ4</strain>
    </source>
</reference>
<dbReference type="SUPFAM" id="SSF51998">
    <property type="entry name" value="PFL-like glycyl radical enzymes"/>
    <property type="match status" value="1"/>
</dbReference>
<sequence length="828" mass="93009">MTGSRNDFRNRRGGYPNEVTLILESLSGGVNVPQRAENSYMERVNRLKQRVLGTRPEMDLENARILTEGFRETEGQPLVLRKAKAFRRQCQEKTVKIWDDELIVGCSGSKMRGGILCADTCWSVLNEELETINDRRYDPFYLKPEDSRVFEEEIRPYWQGKSTYEEWLAQIPEDTRILRDHGVIYINRKAVRGWGETTAGYEWLIHEGVSGIQKRVEERKATLDITKPGDYEKDYYLSALLIVAEGLKTLGKRYAQEAERLAALEEHPQRKKELLEIAAVCRQVPANPARTFREALQSFYFYQTAIFMEQNAASYNPGRMDQYLWPYYQADLEAGRLTSEEAQELLDCLWVKFSEPCLFQDAVTAEFAAGYPMFQNVCVGGVDSSGRNAVNDLSYLILQATMDVQLYQPSLSVRYSLAKNPNSFLRKVVELISLGTGFPAFHNDDIGIRMLLNKGIPLKEAFNWNPCGCVETNLEGRLRQYTALADINLGSIAEFALLDGRNRKSGDYISERTGNPLNFKTFAEFLTAIKKQIDYATRAVVKGSHVIDEIGMHRPVPALSLTFKECIEQAKDYAWGGAKYNVGNGIILIGVADLINSLAAVRHIVYETKQATMEQLLKALDCDFAGYDDIRKLCLDSPKYGNDDPLVDDIAGEMFTYIADEIEKYSSKFGRMTPGILPVSGNTPFGLEVGALPSGRRAWKPLADGVSPSGGTDFNGPGSVLKSVANIPHDRFVQGTLLNMKVEPELLSTENGMIQMMALLKSMCSLGVFHVQFNVIDQEKLVQAQKNPEEYRGLLVRVAGYTAYFVELGKDVQDEIIGRTVQQGISVG</sequence>
<dbReference type="Proteomes" id="UP000002892">
    <property type="component" value="Chromosome"/>
</dbReference>
<dbReference type="KEGG" id="dai:Desaci_1172"/>
<dbReference type="GO" id="GO:0016829">
    <property type="term" value="F:lyase activity"/>
    <property type="evidence" value="ECO:0007669"/>
    <property type="project" value="UniProtKB-KW"/>
</dbReference>
<dbReference type="HOGENOM" id="CLU_009096_0_1_9"/>
<evidence type="ECO:0000313" key="6">
    <source>
        <dbReference type="EMBL" id="AFM40206.1"/>
    </source>
</evidence>
<organism evidence="6 7">
    <name type="scientific">Desulfosporosinus acidiphilus (strain DSM 22704 / JCM 16185 / SJ4)</name>
    <dbReference type="NCBI Taxonomy" id="646529"/>
    <lineage>
        <taxon>Bacteria</taxon>
        <taxon>Bacillati</taxon>
        <taxon>Bacillota</taxon>
        <taxon>Clostridia</taxon>
        <taxon>Eubacteriales</taxon>
        <taxon>Desulfitobacteriaceae</taxon>
        <taxon>Desulfosporosinus</taxon>
    </lineage>
</organism>
<evidence type="ECO:0000256" key="1">
    <source>
        <dbReference type="ARBA" id="ARBA00022818"/>
    </source>
</evidence>
<dbReference type="PROSITE" id="PS51554">
    <property type="entry name" value="PFL"/>
    <property type="match status" value="1"/>
</dbReference>
<feature type="domain" description="PFL" evidence="5">
    <location>
        <begin position="42"/>
        <end position="697"/>
    </location>
</feature>
<dbReference type="Pfam" id="PF01228">
    <property type="entry name" value="Gly_radical"/>
    <property type="match status" value="1"/>
</dbReference>
<keyword evidence="7" id="KW-1185">Reference proteome</keyword>
<feature type="domain" description="Glycine radical" evidence="4">
    <location>
        <begin position="704"/>
        <end position="825"/>
    </location>
</feature>
<dbReference type="Pfam" id="PF02901">
    <property type="entry name" value="PFL-like"/>
    <property type="match status" value="1"/>
</dbReference>
<dbReference type="AlphaFoldDB" id="I4D332"/>
<dbReference type="Gene3D" id="3.20.70.20">
    <property type="match status" value="1"/>
</dbReference>
<name>I4D332_DESAJ</name>
<dbReference type="eggNOG" id="COG1882">
    <property type="taxonomic scope" value="Bacteria"/>
</dbReference>
<dbReference type="PANTHER" id="PTHR43641">
    <property type="entry name" value="FORMATE ACETYLTRANSFERASE 3-RELATED"/>
    <property type="match status" value="1"/>
</dbReference>
<keyword evidence="2 6" id="KW-0456">Lyase</keyword>
<accession>I4D332</accession>
<keyword evidence="6" id="KW-0670">Pyruvate</keyword>
<feature type="modified residue" description="Glycine radical" evidence="3">
    <location>
        <position position="800"/>
    </location>
</feature>
<gene>
    <name evidence="6" type="ordered locus">Desaci_1172</name>
</gene>
<dbReference type="InterPro" id="IPR010098">
    <property type="entry name" value="PFL2/GDeHydtase_fam"/>
</dbReference>
<dbReference type="NCBIfam" id="TIGR01774">
    <property type="entry name" value="PFL2-3"/>
    <property type="match status" value="1"/>
</dbReference>
<evidence type="ECO:0000259" key="4">
    <source>
        <dbReference type="PROSITE" id="PS51149"/>
    </source>
</evidence>
<keyword evidence="1 3" id="KW-0556">Organic radical</keyword>
<dbReference type="PROSITE" id="PS51149">
    <property type="entry name" value="GLY_RADICAL_2"/>
    <property type="match status" value="1"/>
</dbReference>
<evidence type="ECO:0000259" key="5">
    <source>
        <dbReference type="PROSITE" id="PS51554"/>
    </source>
</evidence>
<dbReference type="GO" id="GO:0005829">
    <property type="term" value="C:cytosol"/>
    <property type="evidence" value="ECO:0007669"/>
    <property type="project" value="TreeGrafter"/>
</dbReference>
<dbReference type="STRING" id="646529.Desaci_1172"/>
<dbReference type="InterPro" id="IPR051215">
    <property type="entry name" value="GRE"/>
</dbReference>
<dbReference type="PANTHER" id="PTHR43641:SF2">
    <property type="entry name" value="DEHYDRATASE YBIW-RELATED"/>
    <property type="match status" value="1"/>
</dbReference>
<dbReference type="InterPro" id="IPR004184">
    <property type="entry name" value="PFL_dom"/>
</dbReference>
<evidence type="ECO:0000256" key="2">
    <source>
        <dbReference type="ARBA" id="ARBA00023239"/>
    </source>
</evidence>
<evidence type="ECO:0000256" key="3">
    <source>
        <dbReference type="PROSITE-ProRule" id="PRU00493"/>
    </source>
</evidence>
<protein>
    <submittedName>
        <fullName evidence="6">Pyruvate formate-lyase</fullName>
    </submittedName>
</protein>
<evidence type="ECO:0000313" key="7">
    <source>
        <dbReference type="Proteomes" id="UP000002892"/>
    </source>
</evidence>
<dbReference type="InterPro" id="IPR001150">
    <property type="entry name" value="Gly_radical"/>
</dbReference>